<evidence type="ECO:0000256" key="5">
    <source>
        <dbReference type="ARBA" id="ARBA00022448"/>
    </source>
</evidence>
<keyword evidence="13" id="KW-0472">Membrane</keyword>
<evidence type="ECO:0000256" key="3">
    <source>
        <dbReference type="ARBA" id="ARBA00007866"/>
    </source>
</evidence>
<dbReference type="GO" id="GO:0042773">
    <property type="term" value="P:ATP synthesis coupled electron transport"/>
    <property type="evidence" value="ECO:0007669"/>
    <property type="project" value="TreeGrafter"/>
</dbReference>
<dbReference type="PANTHER" id="PTHR22888">
    <property type="entry name" value="CYTOCHROME C OXIDASE, SUBUNIT II"/>
    <property type="match status" value="1"/>
</dbReference>
<evidence type="ECO:0000313" key="19">
    <source>
        <dbReference type="Proteomes" id="UP001293254"/>
    </source>
</evidence>
<evidence type="ECO:0000256" key="10">
    <source>
        <dbReference type="ARBA" id="ARBA00022982"/>
    </source>
</evidence>
<gene>
    <name evidence="17" type="ORF">Salat_2978100</name>
    <name evidence="18" type="ORF">Salat_2994000</name>
</gene>
<comment type="cofactor">
    <cofactor evidence="1">
        <name>Cu cation</name>
        <dbReference type="ChEBI" id="CHEBI:23378"/>
    </cofactor>
</comment>
<protein>
    <recommendedName>
        <fullName evidence="4">cytochrome-c oxidase</fullName>
        <ecNumber evidence="4">7.1.1.9</ecNumber>
    </recommendedName>
    <alternativeName>
        <fullName evidence="14">Cytochrome c oxidase polypeptide II</fullName>
    </alternativeName>
</protein>
<dbReference type="EMBL" id="JACGWO010000027">
    <property type="protein sequence ID" value="KAK4412099.1"/>
    <property type="molecule type" value="Genomic_DNA"/>
</dbReference>
<dbReference type="InterPro" id="IPR034210">
    <property type="entry name" value="CcO_II_C"/>
</dbReference>
<comment type="catalytic activity">
    <reaction evidence="15">
        <text>4 Fe(II)-[cytochrome c] + O2 + 8 H(+)(in) = 4 Fe(III)-[cytochrome c] + 2 H2O + 4 H(+)(out)</text>
        <dbReference type="Rhea" id="RHEA:11436"/>
        <dbReference type="Rhea" id="RHEA-COMP:10350"/>
        <dbReference type="Rhea" id="RHEA-COMP:14399"/>
        <dbReference type="ChEBI" id="CHEBI:15377"/>
        <dbReference type="ChEBI" id="CHEBI:15378"/>
        <dbReference type="ChEBI" id="CHEBI:15379"/>
        <dbReference type="ChEBI" id="CHEBI:29033"/>
        <dbReference type="ChEBI" id="CHEBI:29034"/>
        <dbReference type="EC" id="7.1.1.9"/>
    </reaction>
    <physiologicalReaction direction="left-to-right" evidence="15">
        <dbReference type="Rhea" id="RHEA:11437"/>
    </physiologicalReaction>
</comment>
<evidence type="ECO:0000256" key="14">
    <source>
        <dbReference type="ARBA" id="ARBA00031389"/>
    </source>
</evidence>
<evidence type="ECO:0000313" key="18">
    <source>
        <dbReference type="EMBL" id="KAK4412099.1"/>
    </source>
</evidence>
<evidence type="ECO:0000256" key="11">
    <source>
        <dbReference type="ARBA" id="ARBA00022989"/>
    </source>
</evidence>
<sequence length="371" mass="42270">MDEVVVDPAITIKAIGHQWYWTYEYSDYNSSDEQSLTFDSYTIPEDDPELGQSRLLEVDNRVVVPEKTHLRIIVTPADVPHSWAVPSLGVKCDAVPGRLNQTSISVQREGVYYGQCSEICGTNHAFMTIVVEVVSRKDYGSRVSESPKTGVSWLRHFINVAYCDGGGNALTPTTPTIEFPTNGPISPVEESSSSSSSEELATFRNVIAANNEAELYSRITFLENQNYYGLPPQTRPGEYAAIVHNHFDQALHVRHYRRIYDQELFELQVLEGKGVLQDKLHDLMLGEPNLNRILQLSPYKNIREQAFAFIEDSTESVSALRHAFQRDIMSGTINRFMQDISEKGRHSEIYQEFYRYFTDETFRRFHGLPLP</sequence>
<dbReference type="EMBL" id="JACGWO010000049">
    <property type="protein sequence ID" value="KAK4411992.1"/>
    <property type="molecule type" value="Genomic_DNA"/>
</dbReference>
<keyword evidence="7" id="KW-0812">Transmembrane</keyword>
<dbReference type="InterPro" id="IPR001505">
    <property type="entry name" value="Copper_CuA"/>
</dbReference>
<dbReference type="GO" id="GO:0016020">
    <property type="term" value="C:membrane"/>
    <property type="evidence" value="ECO:0007669"/>
    <property type="project" value="UniProtKB-SubCell"/>
</dbReference>
<keyword evidence="6" id="KW-0679">Respiratory chain</keyword>
<evidence type="ECO:0000313" key="17">
    <source>
        <dbReference type="EMBL" id="KAK4411992.1"/>
    </source>
</evidence>
<dbReference type="AlphaFoldDB" id="A0AAE2C7J8"/>
<dbReference type="InterPro" id="IPR002429">
    <property type="entry name" value="CcO_II-like_C"/>
</dbReference>
<dbReference type="FunFam" id="2.60.40.420:FF:000001">
    <property type="entry name" value="Cytochrome c oxidase subunit 2"/>
    <property type="match status" value="1"/>
</dbReference>
<dbReference type="Proteomes" id="UP001293254">
    <property type="component" value="Unassembled WGS sequence"/>
</dbReference>
<evidence type="ECO:0000256" key="2">
    <source>
        <dbReference type="ARBA" id="ARBA00004141"/>
    </source>
</evidence>
<dbReference type="GO" id="GO:0005507">
    <property type="term" value="F:copper ion binding"/>
    <property type="evidence" value="ECO:0007669"/>
    <property type="project" value="InterPro"/>
</dbReference>
<comment type="subcellular location">
    <subcellularLocation>
        <location evidence="2">Membrane</location>
        <topology evidence="2">Multi-pass membrane protein</topology>
    </subcellularLocation>
</comment>
<dbReference type="PANTHER" id="PTHR22888:SF9">
    <property type="entry name" value="CYTOCHROME C OXIDASE SUBUNIT 2"/>
    <property type="match status" value="1"/>
</dbReference>
<evidence type="ECO:0000256" key="15">
    <source>
        <dbReference type="ARBA" id="ARBA00049512"/>
    </source>
</evidence>
<name>A0AAE2C7J8_9LAMI</name>
<reference evidence="17" key="1">
    <citation type="submission" date="2020-06" db="EMBL/GenBank/DDBJ databases">
        <authorList>
            <person name="Li T."/>
            <person name="Hu X."/>
            <person name="Zhang T."/>
            <person name="Song X."/>
            <person name="Zhang H."/>
            <person name="Dai N."/>
            <person name="Sheng W."/>
            <person name="Hou X."/>
            <person name="Wei L."/>
        </authorList>
    </citation>
    <scope>NUCLEOTIDE SEQUENCE</scope>
    <source>
        <strain evidence="17">3651</strain>
        <tissue evidence="17">Leaf</tissue>
    </source>
</reference>
<comment type="similarity">
    <text evidence="3">Belongs to the cytochrome c oxidase subunit 2 family.</text>
</comment>
<evidence type="ECO:0000256" key="9">
    <source>
        <dbReference type="ARBA" id="ARBA00022967"/>
    </source>
</evidence>
<keyword evidence="5" id="KW-0813">Transport</keyword>
<comment type="caution">
    <text evidence="17">The sequence shown here is derived from an EMBL/GenBank/DDBJ whole genome shotgun (WGS) entry which is preliminary data.</text>
</comment>
<dbReference type="SUPFAM" id="SSF49503">
    <property type="entry name" value="Cupredoxins"/>
    <property type="match status" value="1"/>
</dbReference>
<keyword evidence="11" id="KW-1133">Transmembrane helix</keyword>
<evidence type="ECO:0000256" key="7">
    <source>
        <dbReference type="ARBA" id="ARBA00022692"/>
    </source>
</evidence>
<keyword evidence="9" id="KW-1278">Translocase</keyword>
<keyword evidence="10" id="KW-0249">Electron transport</keyword>
<evidence type="ECO:0000256" key="4">
    <source>
        <dbReference type="ARBA" id="ARBA00012949"/>
    </source>
</evidence>
<dbReference type="PRINTS" id="PR01166">
    <property type="entry name" value="CYCOXIDASEII"/>
</dbReference>
<organism evidence="17 19">
    <name type="scientific">Sesamum alatum</name>
    <dbReference type="NCBI Taxonomy" id="300844"/>
    <lineage>
        <taxon>Eukaryota</taxon>
        <taxon>Viridiplantae</taxon>
        <taxon>Streptophyta</taxon>
        <taxon>Embryophyta</taxon>
        <taxon>Tracheophyta</taxon>
        <taxon>Spermatophyta</taxon>
        <taxon>Magnoliopsida</taxon>
        <taxon>eudicotyledons</taxon>
        <taxon>Gunneridae</taxon>
        <taxon>Pentapetalae</taxon>
        <taxon>asterids</taxon>
        <taxon>lamiids</taxon>
        <taxon>Lamiales</taxon>
        <taxon>Pedaliaceae</taxon>
        <taxon>Sesamum</taxon>
    </lineage>
</organism>
<evidence type="ECO:0000259" key="16">
    <source>
        <dbReference type="PROSITE" id="PS50857"/>
    </source>
</evidence>
<dbReference type="EC" id="7.1.1.9" evidence="4"/>
<dbReference type="InterPro" id="IPR008972">
    <property type="entry name" value="Cupredoxin"/>
</dbReference>
<evidence type="ECO:0000256" key="13">
    <source>
        <dbReference type="ARBA" id="ARBA00023136"/>
    </source>
</evidence>
<dbReference type="PROSITE" id="PS50857">
    <property type="entry name" value="COX2_CUA"/>
    <property type="match status" value="1"/>
</dbReference>
<dbReference type="Gene3D" id="2.60.40.420">
    <property type="entry name" value="Cupredoxins - blue copper proteins"/>
    <property type="match status" value="1"/>
</dbReference>
<feature type="domain" description="Cytochrome oxidase subunit II copper A binding" evidence="16">
    <location>
        <begin position="7"/>
        <end position="145"/>
    </location>
</feature>
<keyword evidence="19" id="KW-1185">Reference proteome</keyword>
<keyword evidence="8" id="KW-0479">Metal-binding</keyword>
<reference evidence="17" key="2">
    <citation type="journal article" date="2024" name="Plant">
        <title>Genomic evolution and insights into agronomic trait innovations of Sesamum species.</title>
        <authorList>
            <person name="Miao H."/>
            <person name="Wang L."/>
            <person name="Qu L."/>
            <person name="Liu H."/>
            <person name="Sun Y."/>
            <person name="Le M."/>
            <person name="Wang Q."/>
            <person name="Wei S."/>
            <person name="Zheng Y."/>
            <person name="Lin W."/>
            <person name="Duan Y."/>
            <person name="Cao H."/>
            <person name="Xiong S."/>
            <person name="Wang X."/>
            <person name="Wei L."/>
            <person name="Li C."/>
            <person name="Ma Q."/>
            <person name="Ju M."/>
            <person name="Zhao R."/>
            <person name="Li G."/>
            <person name="Mu C."/>
            <person name="Tian Q."/>
            <person name="Mei H."/>
            <person name="Zhang T."/>
            <person name="Gao T."/>
            <person name="Zhang H."/>
        </authorList>
    </citation>
    <scope>NUCLEOTIDE SEQUENCE</scope>
    <source>
        <strain evidence="17">3651</strain>
    </source>
</reference>
<evidence type="ECO:0000256" key="1">
    <source>
        <dbReference type="ARBA" id="ARBA00001935"/>
    </source>
</evidence>
<evidence type="ECO:0000256" key="6">
    <source>
        <dbReference type="ARBA" id="ARBA00022660"/>
    </source>
</evidence>
<accession>A0AAE2C7J8</accession>
<dbReference type="InterPro" id="IPR045187">
    <property type="entry name" value="CcO_II"/>
</dbReference>
<evidence type="ECO:0000256" key="12">
    <source>
        <dbReference type="ARBA" id="ARBA00023008"/>
    </source>
</evidence>
<dbReference type="PROSITE" id="PS00078">
    <property type="entry name" value="COX2"/>
    <property type="match status" value="1"/>
</dbReference>
<proteinExistence type="inferred from homology"/>
<keyword evidence="12" id="KW-0186">Copper</keyword>
<evidence type="ECO:0000256" key="8">
    <source>
        <dbReference type="ARBA" id="ARBA00022723"/>
    </source>
</evidence>
<dbReference type="CDD" id="cd13912">
    <property type="entry name" value="CcO_II_C"/>
    <property type="match status" value="1"/>
</dbReference>
<dbReference type="Pfam" id="PF00116">
    <property type="entry name" value="COX2"/>
    <property type="match status" value="1"/>
</dbReference>
<dbReference type="GO" id="GO:0004129">
    <property type="term" value="F:cytochrome-c oxidase activity"/>
    <property type="evidence" value="ECO:0007669"/>
    <property type="project" value="UniProtKB-EC"/>
</dbReference>